<accession>A0A3P6E925</accession>
<gene>
    <name evidence="1" type="ORF">BOLC7T41678H</name>
</gene>
<dbReference type="EMBL" id="LR031876">
    <property type="protein sequence ID" value="VDD36118.1"/>
    <property type="molecule type" value="Genomic_DNA"/>
</dbReference>
<dbReference type="AlphaFoldDB" id="A0A3P6E925"/>
<organism evidence="1">
    <name type="scientific">Brassica oleracea</name>
    <name type="common">Wild cabbage</name>
    <dbReference type="NCBI Taxonomy" id="3712"/>
    <lineage>
        <taxon>Eukaryota</taxon>
        <taxon>Viridiplantae</taxon>
        <taxon>Streptophyta</taxon>
        <taxon>Embryophyta</taxon>
        <taxon>Tracheophyta</taxon>
        <taxon>Spermatophyta</taxon>
        <taxon>Magnoliopsida</taxon>
        <taxon>eudicotyledons</taxon>
        <taxon>Gunneridae</taxon>
        <taxon>Pentapetalae</taxon>
        <taxon>rosids</taxon>
        <taxon>malvids</taxon>
        <taxon>Brassicales</taxon>
        <taxon>Brassicaceae</taxon>
        <taxon>Brassiceae</taxon>
        <taxon>Brassica</taxon>
    </lineage>
</organism>
<evidence type="ECO:0000313" key="1">
    <source>
        <dbReference type="EMBL" id="VDD36118.1"/>
    </source>
</evidence>
<reference evidence="1" key="1">
    <citation type="submission" date="2018-11" db="EMBL/GenBank/DDBJ databases">
        <authorList>
            <consortium name="Genoscope - CEA"/>
            <person name="William W."/>
        </authorList>
    </citation>
    <scope>NUCLEOTIDE SEQUENCE</scope>
</reference>
<protein>
    <submittedName>
        <fullName evidence="1">Uncharacterized protein</fullName>
    </submittedName>
</protein>
<name>A0A3P6E925_BRAOL</name>
<proteinExistence type="predicted"/>
<sequence>MTIITIITSVAVVAAVVAKVVPSMFLIRSHIQQQVLVMTQMVMGFSRCQYLRLMSTKITQFGMVYGIWMWKDKEALVEVLVSQGSTVSRTCLFPSVSLSL</sequence>